<dbReference type="GO" id="GO:0007155">
    <property type="term" value="P:cell adhesion"/>
    <property type="evidence" value="ECO:0007669"/>
    <property type="project" value="InterPro"/>
</dbReference>
<dbReference type="CDD" id="cd00118">
    <property type="entry name" value="LysM"/>
    <property type="match status" value="1"/>
</dbReference>
<dbReference type="InterPro" id="IPR024519">
    <property type="entry name" value="IAT_beta"/>
</dbReference>
<dbReference type="PANTHER" id="PTHR39576">
    <property type="entry name" value="ATTACHING AND EFFACING PROTEIN HOMOLOG-RELATED-RELATED"/>
    <property type="match status" value="1"/>
</dbReference>
<evidence type="ECO:0000313" key="4">
    <source>
        <dbReference type="Proteomes" id="UP000179588"/>
    </source>
</evidence>
<reference evidence="3 4" key="1">
    <citation type="submission" date="2016-03" db="EMBL/GenBank/DDBJ databases">
        <title>Genome sequence of Providencia stuartii strain, isolated from the salivary glands of larval Lucilia sericata.</title>
        <authorList>
            <person name="Yuan Y."/>
            <person name="Zhang Y."/>
            <person name="Fu S."/>
            <person name="Crippen T.L."/>
            <person name="Visi D."/>
            <person name="Benbow M.E."/>
            <person name="Allen M."/>
            <person name="Tomberlin J.K."/>
            <person name="Sze S.-H."/>
            <person name="Tarone A.M."/>
        </authorList>
    </citation>
    <scope>NUCLEOTIDE SEQUENCE [LARGE SCALE GENOMIC DNA]</scope>
    <source>
        <strain evidence="3 4">Crippen</strain>
    </source>
</reference>
<name>A0A1S1HM23_PROST</name>
<comment type="caution">
    <text evidence="3">The sequence shown here is derived from an EMBL/GenBank/DDBJ whole genome shotgun (WGS) entry which is preliminary data.</text>
</comment>
<dbReference type="PROSITE" id="PS51782">
    <property type="entry name" value="LYSM"/>
    <property type="match status" value="1"/>
</dbReference>
<dbReference type="InterPro" id="IPR015217">
    <property type="entry name" value="Invasin_dom_3"/>
</dbReference>
<feature type="non-terminal residue" evidence="3">
    <location>
        <position position="770"/>
    </location>
</feature>
<accession>A0A1S1HM23</accession>
<evidence type="ECO:0000256" key="1">
    <source>
        <dbReference type="ARBA" id="ARBA00010116"/>
    </source>
</evidence>
<dbReference type="Gene3D" id="3.10.350.10">
    <property type="entry name" value="LysM domain"/>
    <property type="match status" value="1"/>
</dbReference>
<keyword evidence="4" id="KW-1185">Reference proteome</keyword>
<proteinExistence type="inferred from homology"/>
<dbReference type="AlphaFoldDB" id="A0A1S1HM23"/>
<dbReference type="GO" id="GO:0009279">
    <property type="term" value="C:cell outer membrane"/>
    <property type="evidence" value="ECO:0007669"/>
    <property type="project" value="TreeGrafter"/>
</dbReference>
<comment type="similarity">
    <text evidence="1">Belongs to the intimin/invasin family.</text>
</comment>
<dbReference type="FunFam" id="2.40.160.160:FF:000001">
    <property type="entry name" value="Intimin-like inverse autotransporter SinH"/>
    <property type="match status" value="1"/>
</dbReference>
<protein>
    <recommendedName>
        <fullName evidence="2">LysM domain-containing protein</fullName>
    </recommendedName>
</protein>
<sequence>MKNNFTQVKISFPSKLLAWFNIGIQVAFPLAAAFTPAISAAKENNSFLQRSSPVTFQTNSYTLTEGETTASIAQKYNISMDELRKLNQFRTFTRDFDKLQAGDELDIPTAPLSKMKWDNVSGTTEKNDNGSNAQSIAFYASRAGEILAQNPNGEAAASIARDVATGAASGEIEQWLNNFGTASVKLDIDNKFSLKNSSIDLLVPLYEKKDKLVFTQGSIHRTDDRTQSNLGIGYRWFSDDWMLGVNAFFDHDLSRKHSRVGFGGEYSRDFLKFGINSYHRLTDWKNATNLDDYYERPANGWDVRAQYWIPALPQLGGKLVYEQYYGNEVALFGKDNRQRNPHAITAGVNYTPVPLLTFSAEQRQGKAGKSDSFFGIQMNYQLGIPWSHQINPNGVAALRSLSNSKYDLVERNNNIVLEYLKKEVIHLKTKDKVMGYTGEEKSLGVSVTSKYGIARIDWSASELIAAGGKIVQRGEDWAVVMPDYRSDVNRYIVKGVAVDRKGNRSNETETQVTVQTPQVNAVQSTFTPTSTVLLANGRSTQTLTLKMKDVNGQPVNISVSDVEMTMDNVADASVLPLVSRGVGVAELTVTAGIKPTTLYLSPIVQGINLPVAKVNIIDNEPDLTHSSFTASPNIIPADNLGTTVLTIRLSSKDGLPVTGVKDKLSLMISQNNVRNRNNPLVILSDITEEQPGKYTATLKGRHAGVYTITPQYNDILLNTLSATVTLTAGSAAQSASEVLVNKASYVAGEEITVTAMLKDAQNNAVSGAAG</sequence>
<dbReference type="Gene3D" id="2.40.160.160">
    <property type="entry name" value="Inverse autotransporter, beta-domain"/>
    <property type="match status" value="1"/>
</dbReference>
<dbReference type="PRINTS" id="PR01369">
    <property type="entry name" value="INTIMIN"/>
</dbReference>
<dbReference type="EMBL" id="LVIE01000183">
    <property type="protein sequence ID" value="OHT23369.1"/>
    <property type="molecule type" value="Genomic_DNA"/>
</dbReference>
<evidence type="ECO:0000313" key="3">
    <source>
        <dbReference type="EMBL" id="OHT23369.1"/>
    </source>
</evidence>
<dbReference type="InterPro" id="IPR013783">
    <property type="entry name" value="Ig-like_fold"/>
</dbReference>
<dbReference type="SUPFAM" id="SSF54106">
    <property type="entry name" value="LysM domain"/>
    <property type="match status" value="1"/>
</dbReference>
<dbReference type="Gene3D" id="2.60.40.10">
    <property type="entry name" value="Immunoglobulins"/>
    <property type="match status" value="3"/>
</dbReference>
<feature type="domain" description="LysM" evidence="2">
    <location>
        <begin position="59"/>
        <end position="107"/>
    </location>
</feature>
<dbReference type="Pfam" id="PF01476">
    <property type="entry name" value="LysM"/>
    <property type="match status" value="1"/>
</dbReference>
<dbReference type="PANTHER" id="PTHR39576:SF2">
    <property type="entry name" value="ATTACHING AND EFFACING PROTEIN HOMOLOG-RELATED"/>
    <property type="match status" value="1"/>
</dbReference>
<dbReference type="InterPro" id="IPR003535">
    <property type="entry name" value="Intimin/invasin_bac"/>
</dbReference>
<gene>
    <name evidence="3" type="ORF">A3Q29_21020</name>
</gene>
<dbReference type="InterPro" id="IPR051715">
    <property type="entry name" value="Intimin-Invasin_domain"/>
</dbReference>
<organism evidence="3 4">
    <name type="scientific">Providencia stuartii</name>
    <dbReference type="NCBI Taxonomy" id="588"/>
    <lineage>
        <taxon>Bacteria</taxon>
        <taxon>Pseudomonadati</taxon>
        <taxon>Pseudomonadota</taxon>
        <taxon>Gammaproteobacteria</taxon>
        <taxon>Enterobacterales</taxon>
        <taxon>Morganellaceae</taxon>
        <taxon>Providencia</taxon>
    </lineage>
</organism>
<dbReference type="InterPro" id="IPR038177">
    <property type="entry name" value="IAT_beta_sf"/>
</dbReference>
<dbReference type="InterPro" id="IPR008964">
    <property type="entry name" value="Invasin/intimin_cell_adhesion"/>
</dbReference>
<dbReference type="InterPro" id="IPR036779">
    <property type="entry name" value="LysM_dom_sf"/>
</dbReference>
<dbReference type="Pfam" id="PF09134">
    <property type="entry name" value="Invasin_D3"/>
    <property type="match status" value="2"/>
</dbReference>
<dbReference type="SMART" id="SM00257">
    <property type="entry name" value="LysM"/>
    <property type="match status" value="1"/>
</dbReference>
<dbReference type="InterPro" id="IPR018392">
    <property type="entry name" value="LysM"/>
</dbReference>
<dbReference type="Pfam" id="PF11924">
    <property type="entry name" value="IAT_beta"/>
    <property type="match status" value="1"/>
</dbReference>
<dbReference type="Proteomes" id="UP000179588">
    <property type="component" value="Unassembled WGS sequence"/>
</dbReference>
<evidence type="ECO:0000259" key="2">
    <source>
        <dbReference type="PROSITE" id="PS51782"/>
    </source>
</evidence>
<dbReference type="SUPFAM" id="SSF49373">
    <property type="entry name" value="Invasin/intimin cell-adhesion fragments"/>
    <property type="match status" value="2"/>
</dbReference>